<dbReference type="eggNOG" id="COG1820">
    <property type="taxonomic scope" value="Bacteria"/>
</dbReference>
<dbReference type="AlphaFoldDB" id="A0A087CE00"/>
<dbReference type="CDD" id="cd00854">
    <property type="entry name" value="NagA"/>
    <property type="match status" value="1"/>
</dbReference>
<comment type="cofactor">
    <cofactor evidence="8">
        <name>a divalent metal cation</name>
        <dbReference type="ChEBI" id="CHEBI:60240"/>
    </cofactor>
    <text evidence="8">Binds 1 divalent metal cation per subunit.</text>
</comment>
<dbReference type="SUPFAM" id="SSF51556">
    <property type="entry name" value="Metallo-dependent hydrolases"/>
    <property type="match status" value="1"/>
</dbReference>
<dbReference type="Gene3D" id="2.30.40.10">
    <property type="entry name" value="Urease, subunit C, domain 1"/>
    <property type="match status" value="1"/>
</dbReference>
<dbReference type="EC" id="3.5.1.25" evidence="10"/>
<proteinExistence type="inferred from homology"/>
<evidence type="ECO:0000256" key="2">
    <source>
        <dbReference type="ARBA" id="ARBA00022723"/>
    </source>
</evidence>
<dbReference type="GO" id="GO:0046872">
    <property type="term" value="F:metal ion binding"/>
    <property type="evidence" value="ECO:0007669"/>
    <property type="project" value="UniProtKB-KW"/>
</dbReference>
<protein>
    <submittedName>
        <fullName evidence="10">N-acetylglucosamine-6-phosphate deacetylase</fullName>
        <ecNumber evidence="10">3.5.1.25</ecNumber>
    </submittedName>
</protein>
<accession>A0A087CE00</accession>
<keyword evidence="2 8" id="KW-0479">Metal-binding</keyword>
<dbReference type="InterPro" id="IPR006680">
    <property type="entry name" value="Amidohydro-rel"/>
</dbReference>
<dbReference type="EMBL" id="JGZI01000010">
    <property type="protein sequence ID" value="KFI81500.1"/>
    <property type="molecule type" value="Genomic_DNA"/>
</dbReference>
<sequence length="422" mass="44822">MAGDKTREQRVRSLSRAAIGEAKPFAIRNATKIDARGIVPHFWMISEEGRIVASGTRDEDFAATMERLHPASSPEVQPEVIDAAGKMLTPGYIDIHSHGAWESSFDDGDEGIATARAGHAVHGTTRQVLSLITNPLDVMCANMAAVARQCALRPDCLGAHLEGPFLALSRKGAHDPNCLRDPEPSVVDRLLEASQGCIRQITIAPELSHGIEAIRRFSEAGVVPAIGHCDADYAMAKRGIDAGARILTHVFNAMNGIGHRNPGPIPAVLEDRRVQVELINDGFHVQNPVVGMAFDLFAHRLALITDSMAATGCADGDYTLGKLAVNVEDGHARLVSNGAIAGSTLTLDVAVGRAIREIGISAVEAVEAATVGPACALGLDRPNDVTRYPLGLLAPGYAADALVQGAETWKVESVWCEGRRLV</sequence>
<evidence type="ECO:0000313" key="11">
    <source>
        <dbReference type="Proteomes" id="UP000029050"/>
    </source>
</evidence>
<evidence type="ECO:0000256" key="4">
    <source>
        <dbReference type="ARBA" id="ARBA00023277"/>
    </source>
</evidence>
<gene>
    <name evidence="10" type="ORF">BPSY_1908</name>
</gene>
<dbReference type="OrthoDB" id="9776488at2"/>
<feature type="active site" description="Proton donor/acceptor" evidence="6">
    <location>
        <position position="306"/>
    </location>
</feature>
<organism evidence="10 11">
    <name type="scientific">Bifidobacterium psychraerophilum</name>
    <dbReference type="NCBI Taxonomy" id="218140"/>
    <lineage>
        <taxon>Bacteria</taxon>
        <taxon>Bacillati</taxon>
        <taxon>Actinomycetota</taxon>
        <taxon>Actinomycetes</taxon>
        <taxon>Bifidobacteriales</taxon>
        <taxon>Bifidobacteriaceae</taxon>
        <taxon>Bifidobacterium</taxon>
    </lineage>
</organism>
<dbReference type="InterPro" id="IPR011059">
    <property type="entry name" value="Metal-dep_hydrolase_composite"/>
</dbReference>
<name>A0A087CE00_9BIFI</name>
<reference evidence="10 11" key="1">
    <citation type="submission" date="2014-03" db="EMBL/GenBank/DDBJ databases">
        <title>Genomics of Bifidobacteria.</title>
        <authorList>
            <person name="Ventura M."/>
            <person name="Milani C."/>
            <person name="Lugli G.A."/>
        </authorList>
    </citation>
    <scope>NUCLEOTIDE SEQUENCE [LARGE SCALE GENOMIC DNA]</scope>
    <source>
        <strain evidence="10 11">LMG 21775</strain>
    </source>
</reference>
<evidence type="ECO:0000256" key="7">
    <source>
        <dbReference type="PIRSR" id="PIRSR038994-2"/>
    </source>
</evidence>
<evidence type="ECO:0000256" key="8">
    <source>
        <dbReference type="PIRSR" id="PIRSR038994-3"/>
    </source>
</evidence>
<evidence type="ECO:0000256" key="1">
    <source>
        <dbReference type="ARBA" id="ARBA00010716"/>
    </source>
</evidence>
<feature type="domain" description="Amidohydrolase-related" evidence="9">
    <location>
        <begin position="87"/>
        <end position="419"/>
    </location>
</feature>
<dbReference type="PANTHER" id="PTHR11113:SF14">
    <property type="entry name" value="N-ACETYLGLUCOSAMINE-6-PHOSPHATE DEACETYLASE"/>
    <property type="match status" value="1"/>
</dbReference>
<keyword evidence="3 5" id="KW-0378">Hydrolase</keyword>
<dbReference type="Pfam" id="PF01979">
    <property type="entry name" value="Amidohydro_1"/>
    <property type="match status" value="1"/>
</dbReference>
<feature type="binding site" evidence="8">
    <location>
        <position position="228"/>
    </location>
    <ligand>
        <name>Zn(2+)</name>
        <dbReference type="ChEBI" id="CHEBI:29105"/>
    </ligand>
</feature>
<feature type="binding site" evidence="7">
    <location>
        <begin position="340"/>
        <end position="342"/>
    </location>
    <ligand>
        <name>substrate</name>
    </ligand>
</feature>
<feature type="binding site" evidence="7">
    <location>
        <position position="260"/>
    </location>
    <ligand>
        <name>substrate</name>
    </ligand>
</feature>
<feature type="binding site" evidence="8">
    <location>
        <position position="162"/>
    </location>
    <ligand>
        <name>Zn(2+)</name>
        <dbReference type="ChEBI" id="CHEBI:29105"/>
    </ligand>
</feature>
<evidence type="ECO:0000256" key="6">
    <source>
        <dbReference type="PIRSR" id="PIRSR038994-1"/>
    </source>
</evidence>
<comment type="caution">
    <text evidence="10">The sequence shown here is derived from an EMBL/GenBank/DDBJ whole genome shotgun (WGS) entry which is preliminary data.</text>
</comment>
<feature type="binding site" evidence="7">
    <location>
        <position position="173"/>
    </location>
    <ligand>
        <name>substrate</name>
    </ligand>
</feature>
<keyword evidence="11" id="KW-1185">Reference proteome</keyword>
<dbReference type="InterPro" id="IPR003764">
    <property type="entry name" value="GlcNAc_6-P_deAcase"/>
</dbReference>
<keyword evidence="4 5" id="KW-0119">Carbohydrate metabolism</keyword>
<evidence type="ECO:0000313" key="10">
    <source>
        <dbReference type="EMBL" id="KFI81500.1"/>
    </source>
</evidence>
<dbReference type="GO" id="GO:0006046">
    <property type="term" value="P:N-acetylglucosamine catabolic process"/>
    <property type="evidence" value="ECO:0007669"/>
    <property type="project" value="TreeGrafter"/>
</dbReference>
<feature type="binding site" evidence="7">
    <location>
        <begin position="252"/>
        <end position="253"/>
    </location>
    <ligand>
        <name>substrate</name>
    </ligand>
</feature>
<dbReference type="SUPFAM" id="SSF51338">
    <property type="entry name" value="Composite domain of metallo-dependent hydrolases"/>
    <property type="match status" value="1"/>
</dbReference>
<evidence type="ECO:0000256" key="5">
    <source>
        <dbReference type="PIRNR" id="PIRNR038994"/>
    </source>
</evidence>
<dbReference type="PANTHER" id="PTHR11113">
    <property type="entry name" value="N-ACETYLGLUCOSAMINE-6-PHOSPHATE DEACETYLASE"/>
    <property type="match status" value="1"/>
</dbReference>
<dbReference type="PIRSF" id="PIRSF038994">
    <property type="entry name" value="NagA"/>
    <property type="match status" value="1"/>
</dbReference>
<dbReference type="STRING" id="218140.BPSY_1908"/>
<evidence type="ECO:0000259" key="9">
    <source>
        <dbReference type="Pfam" id="PF01979"/>
    </source>
</evidence>
<dbReference type="GeneID" id="98301100"/>
<evidence type="ECO:0000256" key="3">
    <source>
        <dbReference type="ARBA" id="ARBA00022801"/>
    </source>
</evidence>
<dbReference type="InterPro" id="IPR032466">
    <property type="entry name" value="Metal_Hydrolase"/>
</dbReference>
<dbReference type="Proteomes" id="UP000029050">
    <property type="component" value="Unassembled WGS sequence"/>
</dbReference>
<feature type="binding site" evidence="8">
    <location>
        <position position="249"/>
    </location>
    <ligand>
        <name>Zn(2+)</name>
        <dbReference type="ChEBI" id="CHEBI:29105"/>
    </ligand>
</feature>
<dbReference type="RefSeq" id="WP_033497804.1">
    <property type="nucleotide sequence ID" value="NZ_JGZI01000010.1"/>
</dbReference>
<comment type="similarity">
    <text evidence="1 5">Belongs to the metallo-dependent hydrolases superfamily. NagA family.</text>
</comment>
<feature type="binding site" evidence="7">
    <location>
        <position position="284"/>
    </location>
    <ligand>
        <name>substrate</name>
    </ligand>
</feature>
<dbReference type="Gene3D" id="3.20.20.140">
    <property type="entry name" value="Metal-dependent hydrolases"/>
    <property type="match status" value="1"/>
</dbReference>
<dbReference type="GO" id="GO:0008448">
    <property type="term" value="F:N-acetylglucosamine-6-phosphate deacetylase activity"/>
    <property type="evidence" value="ECO:0007669"/>
    <property type="project" value="UniProtKB-EC"/>
</dbReference>